<accession>A0A2C6KI83</accession>
<gene>
    <name evidence="1" type="ORF">CSUI_010085</name>
</gene>
<proteinExistence type="predicted"/>
<name>A0A2C6KI83_9APIC</name>
<dbReference type="Proteomes" id="UP000221165">
    <property type="component" value="Unassembled WGS sequence"/>
</dbReference>
<dbReference type="VEuPathDB" id="ToxoDB:CSUI_010085"/>
<organism evidence="1 2">
    <name type="scientific">Cystoisospora suis</name>
    <dbReference type="NCBI Taxonomy" id="483139"/>
    <lineage>
        <taxon>Eukaryota</taxon>
        <taxon>Sar</taxon>
        <taxon>Alveolata</taxon>
        <taxon>Apicomplexa</taxon>
        <taxon>Conoidasida</taxon>
        <taxon>Coccidia</taxon>
        <taxon>Eucoccidiorida</taxon>
        <taxon>Eimeriorina</taxon>
        <taxon>Sarcocystidae</taxon>
        <taxon>Cystoisospora</taxon>
    </lineage>
</organism>
<dbReference type="GeneID" id="94433402"/>
<dbReference type="EMBL" id="MIGC01006637">
    <property type="protein sequence ID" value="PHJ16104.1"/>
    <property type="molecule type" value="Genomic_DNA"/>
</dbReference>
<evidence type="ECO:0000313" key="1">
    <source>
        <dbReference type="EMBL" id="PHJ16104.1"/>
    </source>
</evidence>
<dbReference type="AlphaFoldDB" id="A0A2C6KI83"/>
<keyword evidence="2" id="KW-1185">Reference proteome</keyword>
<protein>
    <submittedName>
        <fullName evidence="1">Myosin heavy chain</fullName>
    </submittedName>
</protein>
<reference evidence="1 2" key="1">
    <citation type="journal article" date="2017" name="Int. J. Parasitol.">
        <title>The genome of the protozoan parasite Cystoisospora suis and a reverse vaccinology approach to identify vaccine candidates.</title>
        <authorList>
            <person name="Palmieri N."/>
            <person name="Shrestha A."/>
            <person name="Ruttkowski B."/>
            <person name="Beck T."/>
            <person name="Vogl C."/>
            <person name="Tomley F."/>
            <person name="Blake D.P."/>
            <person name="Joachim A."/>
        </authorList>
    </citation>
    <scope>NUCLEOTIDE SEQUENCE [LARGE SCALE GENOMIC DNA]</scope>
    <source>
        <strain evidence="1 2">Wien I</strain>
    </source>
</reference>
<dbReference type="RefSeq" id="XP_067917835.1">
    <property type="nucleotide sequence ID" value="XM_068070191.1"/>
</dbReference>
<comment type="caution">
    <text evidence="1">The sequence shown here is derived from an EMBL/GenBank/DDBJ whole genome shotgun (WGS) entry which is preliminary data.</text>
</comment>
<sequence length="162" mass="17577">MDGENFKKLTAILDILDRYKRSLTAASYQGGGALTVGIGKTGIGTLIQSSSSSSLSVDTKRSRSRKSLIHGDNERGGFAAARAGSKFFPRRSTTLATDCGVLENAGGEGEESWPAQATAAIQRKMTLRRVRTLQIRRQQTIRASCPELPQIQDFQLKVSECI</sequence>
<evidence type="ECO:0000313" key="2">
    <source>
        <dbReference type="Proteomes" id="UP000221165"/>
    </source>
</evidence>